<comment type="function">
    <text evidence="5">Allows the formation of correctly charged Gln-tRNA(Gln) through the transamidation of misacylated Glu-tRNA(Gln) in the mitochondria. The reaction takes place in the presence of glutamine and ATP through an activated gamma-phospho-Glu-tRNA(Gln).</text>
</comment>
<name>A0A7S3GLD7_9EUKA</name>
<dbReference type="NCBIfam" id="TIGR00132">
    <property type="entry name" value="gatA"/>
    <property type="match status" value="1"/>
</dbReference>
<evidence type="ECO:0000256" key="5">
    <source>
        <dbReference type="HAMAP-Rule" id="MF_03150"/>
    </source>
</evidence>
<feature type="active site" description="Charge relay system" evidence="5">
    <location>
        <position position="28"/>
    </location>
</feature>
<sequence length="461" mass="49257">MRYAEASDARREKGEVLGALDGIPFSIKDNFCVKGVRTTCSSKMLESFVPPYTSTVAERLEGQGAVLIGKNNMDEFAMGSANLNSYFGSAVNPWGEEDRVAGGTSGGSAVAVAVGAGVFSIGSDTGGSVRMPAAYCGVVGYKPSYGVLSRHGLISYASSLDCPAPVTRTVEDATTLLRTLSGVDEKDSTSTELRRSERCIDFHSASPLAGVKVGVPAEYWVEEMSDDVIRAWKDGLDTMEKQGATIVEVSLQHTRAALAAYYVLAPAEASSNLSRYDGVRYGHRSVEEGGEGGEEVKEETNAAQDLHRMYTNTRTEGFGAEVKRRIMLGTYVLGTSSFKAYFEKAQKIRRMVVDDFDAAFRRVDVLLVPSTPTAAYTIRSATDMNTVTDTYANDVMTIPASLAGLPAVSVPQCLSSSSLPLGLTVIGQRLDDLFTLDVAAVLEQGRGMTAADFVPALPSLR</sequence>
<comment type="subcellular location">
    <subcellularLocation>
        <location evidence="5">Mitochondrion</location>
    </subcellularLocation>
</comment>
<keyword evidence="1 5" id="KW-0436">Ligase</keyword>
<dbReference type="EC" id="6.3.5.7" evidence="5"/>
<comment type="subunit">
    <text evidence="5">Subunit of the heterotrimeric GatCAB amidotransferase (AdT) complex, composed of A, B and C subunits.</text>
</comment>
<proteinExistence type="inferred from homology"/>
<dbReference type="InterPro" id="IPR036928">
    <property type="entry name" value="AS_sf"/>
</dbReference>
<keyword evidence="4 5" id="KW-0648">Protein biosynthesis</keyword>
<evidence type="ECO:0000313" key="7">
    <source>
        <dbReference type="EMBL" id="CAE0270041.1"/>
    </source>
</evidence>
<dbReference type="PANTHER" id="PTHR11895:SF7">
    <property type="entry name" value="GLUTAMYL-TRNA(GLN) AMIDOTRANSFERASE SUBUNIT A, MITOCHONDRIAL"/>
    <property type="match status" value="1"/>
</dbReference>
<feature type="domain" description="Amidase" evidence="6">
    <location>
        <begin position="3"/>
        <end position="432"/>
    </location>
</feature>
<dbReference type="GO" id="GO:0070681">
    <property type="term" value="P:glutaminyl-tRNAGln biosynthesis via transamidation"/>
    <property type="evidence" value="ECO:0007669"/>
    <property type="project" value="UniProtKB-UniRule"/>
</dbReference>
<dbReference type="GO" id="GO:0005524">
    <property type="term" value="F:ATP binding"/>
    <property type="evidence" value="ECO:0007669"/>
    <property type="project" value="UniProtKB-KW"/>
</dbReference>
<dbReference type="SUPFAM" id="SSF75304">
    <property type="entry name" value="Amidase signature (AS) enzymes"/>
    <property type="match status" value="1"/>
</dbReference>
<feature type="active site" description="Acyl-ester intermediate" evidence="5">
    <location>
        <position position="128"/>
    </location>
</feature>
<gene>
    <name evidence="7" type="ORF">PBIL07802_LOCUS32394</name>
</gene>
<dbReference type="GO" id="GO:0050567">
    <property type="term" value="F:glutaminyl-tRNA synthase (glutamine-hydrolyzing) activity"/>
    <property type="evidence" value="ECO:0007669"/>
    <property type="project" value="UniProtKB-UniRule"/>
</dbReference>
<reference evidence="7" key="1">
    <citation type="submission" date="2021-01" db="EMBL/GenBank/DDBJ databases">
        <authorList>
            <person name="Corre E."/>
            <person name="Pelletier E."/>
            <person name="Niang G."/>
            <person name="Scheremetjew M."/>
            <person name="Finn R."/>
            <person name="Kale V."/>
            <person name="Holt S."/>
            <person name="Cochrane G."/>
            <person name="Meng A."/>
            <person name="Brown T."/>
            <person name="Cohen L."/>
        </authorList>
    </citation>
    <scope>NUCLEOTIDE SEQUENCE</scope>
    <source>
        <strain evidence="7">NIES-2562</strain>
    </source>
</reference>
<evidence type="ECO:0000259" key="6">
    <source>
        <dbReference type="Pfam" id="PF01425"/>
    </source>
</evidence>
<evidence type="ECO:0000256" key="2">
    <source>
        <dbReference type="ARBA" id="ARBA00022741"/>
    </source>
</evidence>
<dbReference type="Pfam" id="PF01425">
    <property type="entry name" value="Amidase"/>
    <property type="match status" value="1"/>
</dbReference>
<keyword evidence="5" id="KW-0496">Mitochondrion</keyword>
<dbReference type="InterPro" id="IPR000120">
    <property type="entry name" value="Amidase"/>
</dbReference>
<dbReference type="GO" id="GO:0005739">
    <property type="term" value="C:mitochondrion"/>
    <property type="evidence" value="ECO:0007669"/>
    <property type="project" value="UniProtKB-SubCell"/>
</dbReference>
<dbReference type="GO" id="GO:0032543">
    <property type="term" value="P:mitochondrial translation"/>
    <property type="evidence" value="ECO:0007669"/>
    <property type="project" value="UniProtKB-UniRule"/>
</dbReference>
<evidence type="ECO:0000256" key="4">
    <source>
        <dbReference type="ARBA" id="ARBA00022917"/>
    </source>
</evidence>
<dbReference type="InterPro" id="IPR004412">
    <property type="entry name" value="GatA"/>
</dbReference>
<dbReference type="HAMAP" id="MF_00120">
    <property type="entry name" value="GatA"/>
    <property type="match status" value="1"/>
</dbReference>
<dbReference type="InterPro" id="IPR023631">
    <property type="entry name" value="Amidase_dom"/>
</dbReference>
<organism evidence="7">
    <name type="scientific">Palpitomonas bilix</name>
    <dbReference type="NCBI Taxonomy" id="652834"/>
    <lineage>
        <taxon>Eukaryota</taxon>
        <taxon>Eukaryota incertae sedis</taxon>
    </lineage>
</organism>
<comment type="catalytic activity">
    <reaction evidence="5">
        <text>L-glutamyl-tRNA(Gln) + L-glutamine + ATP + H2O = L-glutaminyl-tRNA(Gln) + L-glutamate + ADP + phosphate + H(+)</text>
        <dbReference type="Rhea" id="RHEA:17521"/>
        <dbReference type="Rhea" id="RHEA-COMP:9681"/>
        <dbReference type="Rhea" id="RHEA-COMP:9684"/>
        <dbReference type="ChEBI" id="CHEBI:15377"/>
        <dbReference type="ChEBI" id="CHEBI:15378"/>
        <dbReference type="ChEBI" id="CHEBI:29985"/>
        <dbReference type="ChEBI" id="CHEBI:30616"/>
        <dbReference type="ChEBI" id="CHEBI:43474"/>
        <dbReference type="ChEBI" id="CHEBI:58359"/>
        <dbReference type="ChEBI" id="CHEBI:78520"/>
        <dbReference type="ChEBI" id="CHEBI:78521"/>
        <dbReference type="ChEBI" id="CHEBI:456216"/>
        <dbReference type="EC" id="6.3.5.7"/>
    </reaction>
</comment>
<dbReference type="GO" id="GO:0030956">
    <property type="term" value="C:glutamyl-tRNA(Gln) amidotransferase complex"/>
    <property type="evidence" value="ECO:0007669"/>
    <property type="project" value="UniProtKB-UniRule"/>
</dbReference>
<comment type="similarity">
    <text evidence="5">Belongs to the amidase family. GatA subfamily.</text>
</comment>
<protein>
    <recommendedName>
        <fullName evidence="5">Glutamyl-tRNA(Gln) amidotransferase subunit A, mitochondrial</fullName>
        <shortName evidence="5">Glu-AdT subunit A</shortName>
        <ecNumber evidence="5">6.3.5.7</ecNumber>
    </recommendedName>
</protein>
<accession>A0A7S3GLD7</accession>
<comment type="caution">
    <text evidence="5">Lacks conserved residue(s) required for the propagation of feature annotation.</text>
</comment>
<dbReference type="EMBL" id="HBIB01049148">
    <property type="protein sequence ID" value="CAE0270041.1"/>
    <property type="molecule type" value="Transcribed_RNA"/>
</dbReference>
<dbReference type="PANTHER" id="PTHR11895">
    <property type="entry name" value="TRANSAMIDASE"/>
    <property type="match status" value="1"/>
</dbReference>
<evidence type="ECO:0000256" key="1">
    <source>
        <dbReference type="ARBA" id="ARBA00022598"/>
    </source>
</evidence>
<keyword evidence="3 5" id="KW-0067">ATP-binding</keyword>
<evidence type="ECO:0000256" key="3">
    <source>
        <dbReference type="ARBA" id="ARBA00022840"/>
    </source>
</evidence>
<dbReference type="AlphaFoldDB" id="A0A7S3GLD7"/>
<keyword evidence="2 5" id="KW-0547">Nucleotide-binding</keyword>
<dbReference type="Gene3D" id="3.90.1300.10">
    <property type="entry name" value="Amidase signature (AS) domain"/>
    <property type="match status" value="1"/>
</dbReference>